<evidence type="ECO:0000256" key="7">
    <source>
        <dbReference type="RuleBase" id="RU365041"/>
    </source>
</evidence>
<sequence length="167" mass="17311">MTALTDAILDLFTPAEAIPIVTVAARLFLALLLGALIGWEREVKSRAAGLRTHMLIAMAAAMFTIVAMELTIFPGTTETTLRVDPLRLIEAVTAGVAFLAAGSIITSGGNVRGLTTGASMWLAGAIGLACGTGDGVLAVLGTGLALITLWMIRVVVKPLLPEPDEKD</sequence>
<dbReference type="GO" id="GO:0005886">
    <property type="term" value="C:plasma membrane"/>
    <property type="evidence" value="ECO:0007669"/>
    <property type="project" value="UniProtKB-SubCell"/>
</dbReference>
<evidence type="ECO:0000313" key="10">
    <source>
        <dbReference type="Proteomes" id="UP000640485"/>
    </source>
</evidence>
<organism evidence="9 10">
    <name type="scientific">Paracoccus caeni</name>
    <dbReference type="NCBI Taxonomy" id="657651"/>
    <lineage>
        <taxon>Bacteria</taxon>
        <taxon>Pseudomonadati</taxon>
        <taxon>Pseudomonadota</taxon>
        <taxon>Alphaproteobacteria</taxon>
        <taxon>Rhodobacterales</taxon>
        <taxon>Paracoccaceae</taxon>
        <taxon>Paracoccus</taxon>
    </lineage>
</organism>
<evidence type="ECO:0000256" key="3">
    <source>
        <dbReference type="ARBA" id="ARBA00022475"/>
    </source>
</evidence>
<dbReference type="EMBL" id="JAEPRQ010000001">
    <property type="protein sequence ID" value="MBK4215490.1"/>
    <property type="molecule type" value="Genomic_DNA"/>
</dbReference>
<feature type="transmembrane region" description="Helical" evidence="7">
    <location>
        <begin position="17"/>
        <end position="38"/>
    </location>
</feature>
<name>A0A934VZ58_9RHOB</name>
<dbReference type="Pfam" id="PF02308">
    <property type="entry name" value="MgtC"/>
    <property type="match status" value="1"/>
</dbReference>
<dbReference type="RefSeq" id="WP_200684502.1">
    <property type="nucleotide sequence ID" value="NZ_JAEPRQ010000001.1"/>
</dbReference>
<dbReference type="PRINTS" id="PR01837">
    <property type="entry name" value="MGTCSAPBPROT"/>
</dbReference>
<feature type="transmembrane region" description="Helical" evidence="7">
    <location>
        <begin position="121"/>
        <end position="152"/>
    </location>
</feature>
<dbReference type="InterPro" id="IPR049177">
    <property type="entry name" value="MgtC_SapB_SrpB_YhiD_N"/>
</dbReference>
<dbReference type="PANTHER" id="PTHR33778:SF1">
    <property type="entry name" value="MAGNESIUM TRANSPORTER YHID-RELATED"/>
    <property type="match status" value="1"/>
</dbReference>
<evidence type="ECO:0000256" key="2">
    <source>
        <dbReference type="ARBA" id="ARBA00009298"/>
    </source>
</evidence>
<evidence type="ECO:0000256" key="5">
    <source>
        <dbReference type="ARBA" id="ARBA00022989"/>
    </source>
</evidence>
<comment type="similarity">
    <text evidence="2 7">Belongs to the MgtC/SapB family.</text>
</comment>
<keyword evidence="4 7" id="KW-0812">Transmembrane</keyword>
<keyword evidence="6 7" id="KW-0472">Membrane</keyword>
<gene>
    <name evidence="9" type="ORF">JJJ17_06085</name>
</gene>
<comment type="caution">
    <text evidence="9">The sequence shown here is derived from an EMBL/GenBank/DDBJ whole genome shotgun (WGS) entry which is preliminary data.</text>
</comment>
<keyword evidence="3" id="KW-1003">Cell membrane</keyword>
<evidence type="ECO:0000313" key="9">
    <source>
        <dbReference type="EMBL" id="MBK4215490.1"/>
    </source>
</evidence>
<evidence type="ECO:0000256" key="1">
    <source>
        <dbReference type="ARBA" id="ARBA00004651"/>
    </source>
</evidence>
<comment type="subcellular location">
    <subcellularLocation>
        <location evidence="7">Cell inner membrane</location>
        <topology evidence="7">Multi-pass membrane protein</topology>
    </subcellularLocation>
    <subcellularLocation>
        <location evidence="1">Cell membrane</location>
        <topology evidence="1">Multi-pass membrane protein</topology>
    </subcellularLocation>
</comment>
<feature type="transmembrane region" description="Helical" evidence="7">
    <location>
        <begin position="50"/>
        <end position="68"/>
    </location>
</feature>
<dbReference type="InterPro" id="IPR003416">
    <property type="entry name" value="MgtC/SapB/SrpB/YhiD_fam"/>
</dbReference>
<keyword evidence="7" id="KW-0997">Cell inner membrane</keyword>
<dbReference type="PANTHER" id="PTHR33778">
    <property type="entry name" value="PROTEIN MGTC"/>
    <property type="match status" value="1"/>
</dbReference>
<evidence type="ECO:0000259" key="8">
    <source>
        <dbReference type="Pfam" id="PF02308"/>
    </source>
</evidence>
<dbReference type="Proteomes" id="UP000640485">
    <property type="component" value="Unassembled WGS sequence"/>
</dbReference>
<keyword evidence="5 7" id="KW-1133">Transmembrane helix</keyword>
<feature type="transmembrane region" description="Helical" evidence="7">
    <location>
        <begin position="88"/>
        <end position="109"/>
    </location>
</feature>
<feature type="domain" description="MgtC/SapB/SrpB/YhiD N-terminal" evidence="8">
    <location>
        <begin position="27"/>
        <end position="155"/>
    </location>
</feature>
<proteinExistence type="inferred from homology"/>
<accession>A0A934VZ58</accession>
<protein>
    <recommendedName>
        <fullName evidence="7">Protein MgtC</fullName>
    </recommendedName>
</protein>
<reference evidence="9" key="1">
    <citation type="submission" date="2021-01" db="EMBL/GenBank/DDBJ databases">
        <title>Paracoccus amoyensis sp. nov., isolated from the surface seawater along the coast of Xiamen Island, China.</title>
        <authorList>
            <person name="Lyu L."/>
        </authorList>
    </citation>
    <scope>NUCLEOTIDE SEQUENCE</scope>
    <source>
        <strain evidence="9">MJ17</strain>
    </source>
</reference>
<dbReference type="AlphaFoldDB" id="A0A934VZ58"/>
<evidence type="ECO:0000256" key="6">
    <source>
        <dbReference type="ARBA" id="ARBA00023136"/>
    </source>
</evidence>
<keyword evidence="10" id="KW-1185">Reference proteome</keyword>
<evidence type="ECO:0000256" key="4">
    <source>
        <dbReference type="ARBA" id="ARBA00022692"/>
    </source>
</evidence>